<evidence type="ECO:0000256" key="1">
    <source>
        <dbReference type="ARBA" id="ARBA00022737"/>
    </source>
</evidence>
<organism evidence="4 5">
    <name type="scientific">Weissella ceti</name>
    <dbReference type="NCBI Taxonomy" id="759620"/>
    <lineage>
        <taxon>Bacteria</taxon>
        <taxon>Bacillati</taxon>
        <taxon>Bacillota</taxon>
        <taxon>Bacilli</taxon>
        <taxon>Lactobacillales</taxon>
        <taxon>Lactobacillaceae</taxon>
        <taxon>Weissella</taxon>
    </lineage>
</organism>
<sequence>MASFGERMLNELALGQVDEAKKSFASALRHDDDDTIYSLAEELYALGMSNQAKRAYEKLLERYPDEDQLRTALADIAIDEDDTDAAMGYLADIKPTSNAYLESLLVLADLYQSEGLYEPAEAKLLEAHNLAPEEAVIGFALAEYYFASAKYQEAIPYYRELLKAGDRYFSGTDVASRIGVAYALVGDVTNALAYLEQIKTTELTPDVRFQLGMLYAADEETHQKAIDTFEELMEIDASYATLYEPLGNLYEHAQQDEDALRTYQAGLAVDQFNTKLVERAAILSERLGSSEQAEQLYKEGLRNNPGDPTLVLDYSDWLVLQNKYAENIALLNDYLADDEADIDPVIYRNLAQSYTALEDYEMATQYWQAAVPLFIDDANFLREAFFYFRENGNQELALETLTRYVELVPTDLEMSETLAALADTDY</sequence>
<evidence type="ECO:0000313" key="4">
    <source>
        <dbReference type="EMBL" id="AIM62965.1"/>
    </source>
</evidence>
<dbReference type="PROSITE" id="PS50005">
    <property type="entry name" value="TPR"/>
    <property type="match status" value="2"/>
</dbReference>
<name>A0A075TZD2_9LACO</name>
<feature type="repeat" description="TPR" evidence="3">
    <location>
        <begin position="344"/>
        <end position="377"/>
    </location>
</feature>
<feature type="repeat" description="TPR" evidence="3">
    <location>
        <begin position="240"/>
        <end position="273"/>
    </location>
</feature>
<keyword evidence="2 3" id="KW-0802">TPR repeat</keyword>
<keyword evidence="1" id="KW-0677">Repeat</keyword>
<dbReference type="Proteomes" id="UP000029079">
    <property type="component" value="Chromosome"/>
</dbReference>
<dbReference type="SMART" id="SM00028">
    <property type="entry name" value="TPR"/>
    <property type="match status" value="7"/>
</dbReference>
<gene>
    <name evidence="4" type="ORF">WS74_0713</name>
</gene>
<proteinExistence type="predicted"/>
<reference evidence="4 5" key="1">
    <citation type="journal article" date="2014" name="Genome Announc.">
        <title>Complete Genome Sequences of Fish Pathogenic Weissella ceti Strains WS74 and WS105.</title>
        <authorList>
            <person name="Figueiredo H.C."/>
            <person name="Leal C.A."/>
            <person name="Dorella F.A."/>
            <person name="Carvalho A.F."/>
            <person name="Soares S.C."/>
            <person name="Pereira F.L."/>
            <person name="Azevedo V.A."/>
        </authorList>
    </citation>
    <scope>NUCLEOTIDE SEQUENCE [LARGE SCALE GENOMIC DNA]</scope>
    <source>
        <strain evidence="4 5">WS74</strain>
    </source>
</reference>
<evidence type="ECO:0000256" key="2">
    <source>
        <dbReference type="ARBA" id="ARBA00022803"/>
    </source>
</evidence>
<dbReference type="InterPro" id="IPR011990">
    <property type="entry name" value="TPR-like_helical_dom_sf"/>
</dbReference>
<protein>
    <submittedName>
        <fullName evidence="4">Tetratricopeptide repeat family protein</fullName>
    </submittedName>
</protein>
<dbReference type="KEGG" id="wce:WS08_0711"/>
<dbReference type="InterPro" id="IPR019734">
    <property type="entry name" value="TPR_rpt"/>
</dbReference>
<dbReference type="Pfam" id="PF25058">
    <property type="entry name" value="ARM_TT21"/>
    <property type="match status" value="1"/>
</dbReference>
<dbReference type="KEGG" id="wct:WS74_0713"/>
<evidence type="ECO:0000256" key="3">
    <source>
        <dbReference type="PROSITE-ProRule" id="PRU00339"/>
    </source>
</evidence>
<dbReference type="EMBL" id="CP009223">
    <property type="protein sequence ID" value="AIM62965.1"/>
    <property type="molecule type" value="Genomic_DNA"/>
</dbReference>
<dbReference type="AlphaFoldDB" id="A0A075TZD2"/>
<dbReference type="RefSeq" id="WP_009496472.1">
    <property type="nucleotide sequence ID" value="NZ_CP009223.1"/>
</dbReference>
<dbReference type="KEGG" id="wci:WS105_0773"/>
<reference evidence="5" key="2">
    <citation type="submission" date="2014-08" db="EMBL/GenBank/DDBJ databases">
        <title>Complete genome of Weissella ceti strain WS74 isolated from diseased rainbow trout in Brazil.</title>
        <authorList>
            <person name="Figueiredo H.C.P."/>
            <person name="Leal C.A.G."/>
            <person name="Pereira F.L."/>
            <person name="Soares S.C."/>
            <person name="Dorella F.A."/>
            <person name="Carvalho A.F."/>
            <person name="Azevedo V.A.C."/>
        </authorList>
    </citation>
    <scope>NUCLEOTIDE SEQUENCE [LARGE SCALE GENOMIC DNA]</scope>
    <source>
        <strain evidence="5">WS74</strain>
    </source>
</reference>
<dbReference type="PANTHER" id="PTHR45586:SF15">
    <property type="entry name" value="TPR REPEAT-CONTAINING PROTEIN YPIA"/>
    <property type="match status" value="1"/>
</dbReference>
<accession>A0A075TZD2</accession>
<evidence type="ECO:0000313" key="5">
    <source>
        <dbReference type="Proteomes" id="UP000029079"/>
    </source>
</evidence>
<dbReference type="PANTHER" id="PTHR45586">
    <property type="entry name" value="TPR REPEAT-CONTAINING PROTEIN PA4667"/>
    <property type="match status" value="1"/>
</dbReference>
<dbReference type="PATRIC" id="fig|759620.7.peg.735"/>
<dbReference type="STRING" id="759620.WS105_0773"/>
<dbReference type="InterPro" id="IPR051012">
    <property type="entry name" value="CellSynth/LPSAsmb/PSIAsmb"/>
</dbReference>
<keyword evidence="5" id="KW-1185">Reference proteome</keyword>
<dbReference type="SUPFAM" id="SSF48452">
    <property type="entry name" value="TPR-like"/>
    <property type="match status" value="2"/>
</dbReference>
<dbReference type="Gene3D" id="1.25.40.10">
    <property type="entry name" value="Tetratricopeptide repeat domain"/>
    <property type="match status" value="4"/>
</dbReference>
<dbReference type="OrthoDB" id="2080803at2"/>
<dbReference type="Pfam" id="PF13432">
    <property type="entry name" value="TPR_16"/>
    <property type="match status" value="2"/>
</dbReference>